<protein>
    <submittedName>
        <fullName evidence="1">Uncharacterized protein</fullName>
    </submittedName>
</protein>
<evidence type="ECO:0000313" key="2">
    <source>
        <dbReference type="Proteomes" id="UP000445144"/>
    </source>
</evidence>
<name>A0A6N4X0N5_9FLAO</name>
<dbReference type="EMBL" id="CACVBR010000001">
    <property type="protein sequence ID" value="CAA7193737.1"/>
    <property type="molecule type" value="Genomic_DNA"/>
</dbReference>
<dbReference type="AlphaFoldDB" id="A0A6N4X0N5"/>
<keyword evidence="2" id="KW-1185">Reference proteome</keyword>
<sequence length="42" mass="5114">MRNTVIKMYKTTEGFLISTTYKVKLTVYHVFNRIADNLKRYR</sequence>
<organism evidence="1 2">
    <name type="scientific">Chryseobacterium potabilaquae</name>
    <dbReference type="NCBI Taxonomy" id="2675057"/>
    <lineage>
        <taxon>Bacteria</taxon>
        <taxon>Pseudomonadati</taxon>
        <taxon>Bacteroidota</taxon>
        <taxon>Flavobacteriia</taxon>
        <taxon>Flavobacteriales</taxon>
        <taxon>Weeksellaceae</taxon>
        <taxon>Chryseobacterium group</taxon>
        <taxon>Chryseobacterium</taxon>
    </lineage>
</organism>
<dbReference type="Proteomes" id="UP000445144">
    <property type="component" value="Unassembled WGS sequence"/>
</dbReference>
<proteinExistence type="predicted"/>
<gene>
    <name evidence="1" type="ORF">CHRY9293_00149</name>
</gene>
<evidence type="ECO:0000313" key="1">
    <source>
        <dbReference type="EMBL" id="CAA7193737.1"/>
    </source>
</evidence>
<reference evidence="1 2" key="1">
    <citation type="submission" date="2020-01" db="EMBL/GenBank/DDBJ databases">
        <authorList>
            <person name="Rodrigo-Torres L."/>
            <person name="Arahal R. D."/>
            <person name="Lucena T."/>
        </authorList>
    </citation>
    <scope>NUCLEOTIDE SEQUENCE [LARGE SCALE GENOMIC DNA]</scope>
    <source>
        <strain evidence="1 2">CECT 9293</strain>
    </source>
</reference>
<accession>A0A6N4X0N5</accession>